<dbReference type="EMBL" id="MNCJ02000324">
    <property type="protein sequence ID" value="KAF5789749.1"/>
    <property type="molecule type" value="Genomic_DNA"/>
</dbReference>
<dbReference type="Gramene" id="mRNA:HanXRQr2_Chr09g0374931">
    <property type="protein sequence ID" value="mRNA:HanXRQr2_Chr09g0374931"/>
    <property type="gene ID" value="HanXRQr2_Chr09g0374931"/>
</dbReference>
<evidence type="ECO:0000313" key="1">
    <source>
        <dbReference type="EMBL" id="KAF5789749.1"/>
    </source>
</evidence>
<reference evidence="1" key="1">
    <citation type="journal article" date="2017" name="Nature">
        <title>The sunflower genome provides insights into oil metabolism, flowering and Asterid evolution.</title>
        <authorList>
            <person name="Badouin H."/>
            <person name="Gouzy J."/>
            <person name="Grassa C.J."/>
            <person name="Murat F."/>
            <person name="Staton S.E."/>
            <person name="Cottret L."/>
            <person name="Lelandais-Briere C."/>
            <person name="Owens G.L."/>
            <person name="Carrere S."/>
            <person name="Mayjonade B."/>
            <person name="Legrand L."/>
            <person name="Gill N."/>
            <person name="Kane N.C."/>
            <person name="Bowers J.E."/>
            <person name="Hubner S."/>
            <person name="Bellec A."/>
            <person name="Berard A."/>
            <person name="Berges H."/>
            <person name="Blanchet N."/>
            <person name="Boniface M.C."/>
            <person name="Brunel D."/>
            <person name="Catrice O."/>
            <person name="Chaidir N."/>
            <person name="Claudel C."/>
            <person name="Donnadieu C."/>
            <person name="Faraut T."/>
            <person name="Fievet G."/>
            <person name="Helmstetter N."/>
            <person name="King M."/>
            <person name="Knapp S.J."/>
            <person name="Lai Z."/>
            <person name="Le Paslier M.C."/>
            <person name="Lippi Y."/>
            <person name="Lorenzon L."/>
            <person name="Mandel J.R."/>
            <person name="Marage G."/>
            <person name="Marchand G."/>
            <person name="Marquand E."/>
            <person name="Bret-Mestries E."/>
            <person name="Morien E."/>
            <person name="Nambeesan S."/>
            <person name="Nguyen T."/>
            <person name="Pegot-Espagnet P."/>
            <person name="Pouilly N."/>
            <person name="Raftis F."/>
            <person name="Sallet E."/>
            <person name="Schiex T."/>
            <person name="Thomas J."/>
            <person name="Vandecasteele C."/>
            <person name="Vares D."/>
            <person name="Vear F."/>
            <person name="Vautrin S."/>
            <person name="Crespi M."/>
            <person name="Mangin B."/>
            <person name="Burke J.M."/>
            <person name="Salse J."/>
            <person name="Munos S."/>
            <person name="Vincourt P."/>
            <person name="Rieseberg L.H."/>
            <person name="Langlade N.B."/>
        </authorList>
    </citation>
    <scope>NUCLEOTIDE SEQUENCE</scope>
    <source>
        <tissue evidence="1">Leaves</tissue>
    </source>
</reference>
<name>A0A9K3I4S6_HELAN</name>
<dbReference type="Proteomes" id="UP000215914">
    <property type="component" value="Unassembled WGS sequence"/>
</dbReference>
<protein>
    <submittedName>
        <fullName evidence="1">Uncharacterized protein</fullName>
    </submittedName>
</protein>
<proteinExistence type="predicted"/>
<organism evidence="1 2">
    <name type="scientific">Helianthus annuus</name>
    <name type="common">Common sunflower</name>
    <dbReference type="NCBI Taxonomy" id="4232"/>
    <lineage>
        <taxon>Eukaryota</taxon>
        <taxon>Viridiplantae</taxon>
        <taxon>Streptophyta</taxon>
        <taxon>Embryophyta</taxon>
        <taxon>Tracheophyta</taxon>
        <taxon>Spermatophyta</taxon>
        <taxon>Magnoliopsida</taxon>
        <taxon>eudicotyledons</taxon>
        <taxon>Gunneridae</taxon>
        <taxon>Pentapetalae</taxon>
        <taxon>asterids</taxon>
        <taxon>campanulids</taxon>
        <taxon>Asterales</taxon>
        <taxon>Asteraceae</taxon>
        <taxon>Asteroideae</taxon>
        <taxon>Heliantheae alliance</taxon>
        <taxon>Heliantheae</taxon>
        <taxon>Helianthus</taxon>
    </lineage>
</organism>
<reference evidence="1" key="2">
    <citation type="submission" date="2020-06" db="EMBL/GenBank/DDBJ databases">
        <title>Helianthus annuus Genome sequencing and assembly Release 2.</title>
        <authorList>
            <person name="Gouzy J."/>
            <person name="Langlade N."/>
            <person name="Munos S."/>
        </authorList>
    </citation>
    <scope>NUCLEOTIDE SEQUENCE</scope>
    <source>
        <tissue evidence="1">Leaves</tissue>
    </source>
</reference>
<keyword evidence="2" id="KW-1185">Reference proteome</keyword>
<sequence length="46" mass="4701">MKLRAEIKVLVSSKTCSGSDEEVCCISNTCVVMAGATGSSGCSVCR</sequence>
<evidence type="ECO:0000313" key="2">
    <source>
        <dbReference type="Proteomes" id="UP000215914"/>
    </source>
</evidence>
<accession>A0A9K3I4S6</accession>
<comment type="caution">
    <text evidence="1">The sequence shown here is derived from an EMBL/GenBank/DDBJ whole genome shotgun (WGS) entry which is preliminary data.</text>
</comment>
<gene>
    <name evidence="1" type="ORF">HanXRQr2_Chr09g0374931</name>
</gene>
<dbReference type="AlphaFoldDB" id="A0A9K3I4S6"/>